<gene>
    <name evidence="5" type="ORF">ENS64_16075</name>
</gene>
<keyword evidence="3" id="KW-0175">Coiled coil</keyword>
<dbReference type="AlphaFoldDB" id="A0A7C4LMG7"/>
<evidence type="ECO:0000256" key="2">
    <source>
        <dbReference type="ARBA" id="ARBA00022729"/>
    </source>
</evidence>
<dbReference type="SUPFAM" id="SSF111384">
    <property type="entry name" value="OmpH-like"/>
    <property type="match status" value="1"/>
</dbReference>
<dbReference type="GO" id="GO:0051082">
    <property type="term" value="F:unfolded protein binding"/>
    <property type="evidence" value="ECO:0007669"/>
    <property type="project" value="InterPro"/>
</dbReference>
<reference evidence="5" key="1">
    <citation type="journal article" date="2020" name="mSystems">
        <title>Genome- and Community-Level Interaction Insights into Carbon Utilization and Element Cycling Functions of Hydrothermarchaeota in Hydrothermal Sediment.</title>
        <authorList>
            <person name="Zhou Z."/>
            <person name="Liu Y."/>
            <person name="Xu W."/>
            <person name="Pan J."/>
            <person name="Luo Z.H."/>
            <person name="Li M."/>
        </authorList>
    </citation>
    <scope>NUCLEOTIDE SEQUENCE [LARGE SCALE GENOMIC DNA]</scope>
    <source>
        <strain evidence="5">SpSt-508</strain>
    </source>
</reference>
<feature type="region of interest" description="Disordered" evidence="4">
    <location>
        <begin position="24"/>
        <end position="44"/>
    </location>
</feature>
<comment type="caution">
    <text evidence="5">The sequence shown here is derived from an EMBL/GenBank/DDBJ whole genome shotgun (WGS) entry which is preliminary data.</text>
</comment>
<dbReference type="GO" id="GO:0005829">
    <property type="term" value="C:cytosol"/>
    <property type="evidence" value="ECO:0007669"/>
    <property type="project" value="TreeGrafter"/>
</dbReference>
<sequence>MMRLAGKVELTQCKVVNGGIHRRQELPKLPADRPNRSGRPWPGGETVWTVCPNWTTFRPPVEFGPDPIRRRSCWMRRTSLCVALVAGAIMAVGCGMQSGQPQASSSGGLAVVDLDVVAKSIGRTQEINELLRVRQNALNQELEKLQTKFNQEIAEKKKEHSNPPTDEEKALEAQWEKNKLALQLQAKQQATQALQAYRQEQLIAFRNEIKPLAQEVAAARGLSVVIPKNEGFLLSVDPGVDITADVIKAYSAKKPAPTTATVAPVKPQRQAALPDSGASETK</sequence>
<protein>
    <submittedName>
        <fullName evidence="5">OmpH family outer membrane protein</fullName>
    </submittedName>
</protein>
<keyword evidence="2" id="KW-0732">Signal</keyword>
<dbReference type="PANTHER" id="PTHR35089">
    <property type="entry name" value="CHAPERONE PROTEIN SKP"/>
    <property type="match status" value="1"/>
</dbReference>
<evidence type="ECO:0000256" key="3">
    <source>
        <dbReference type="SAM" id="Coils"/>
    </source>
</evidence>
<dbReference type="EMBL" id="DSVQ01000018">
    <property type="protein sequence ID" value="HGT40762.1"/>
    <property type="molecule type" value="Genomic_DNA"/>
</dbReference>
<accession>A0A7C4LMG7</accession>
<dbReference type="PANTHER" id="PTHR35089:SF1">
    <property type="entry name" value="CHAPERONE PROTEIN SKP"/>
    <property type="match status" value="1"/>
</dbReference>
<dbReference type="InterPro" id="IPR024930">
    <property type="entry name" value="Skp_dom_sf"/>
</dbReference>
<evidence type="ECO:0000313" key="5">
    <source>
        <dbReference type="EMBL" id="HGT40762.1"/>
    </source>
</evidence>
<name>A0A7C4LMG7_9PLAN</name>
<dbReference type="SMART" id="SM00935">
    <property type="entry name" value="OmpH"/>
    <property type="match status" value="1"/>
</dbReference>
<comment type="similarity">
    <text evidence="1">Belongs to the Skp family.</text>
</comment>
<evidence type="ECO:0000256" key="1">
    <source>
        <dbReference type="ARBA" id="ARBA00009091"/>
    </source>
</evidence>
<feature type="region of interest" description="Disordered" evidence="4">
    <location>
        <begin position="254"/>
        <end position="282"/>
    </location>
</feature>
<feature type="coiled-coil region" evidence="3">
    <location>
        <begin position="128"/>
        <end position="200"/>
    </location>
</feature>
<organism evidence="5">
    <name type="scientific">Schlesneria paludicola</name>
    <dbReference type="NCBI Taxonomy" id="360056"/>
    <lineage>
        <taxon>Bacteria</taxon>
        <taxon>Pseudomonadati</taxon>
        <taxon>Planctomycetota</taxon>
        <taxon>Planctomycetia</taxon>
        <taxon>Planctomycetales</taxon>
        <taxon>Planctomycetaceae</taxon>
        <taxon>Schlesneria</taxon>
    </lineage>
</organism>
<dbReference type="GO" id="GO:0050821">
    <property type="term" value="P:protein stabilization"/>
    <property type="evidence" value="ECO:0007669"/>
    <property type="project" value="TreeGrafter"/>
</dbReference>
<evidence type="ECO:0000256" key="4">
    <source>
        <dbReference type="SAM" id="MobiDB-lite"/>
    </source>
</evidence>
<proteinExistence type="inferred from homology"/>
<dbReference type="InterPro" id="IPR005632">
    <property type="entry name" value="Chaperone_Skp"/>
</dbReference>
<feature type="compositionally biased region" description="Basic and acidic residues" evidence="4">
    <location>
        <begin position="24"/>
        <end position="35"/>
    </location>
</feature>
<dbReference type="Gene3D" id="3.30.910.20">
    <property type="entry name" value="Skp domain"/>
    <property type="match status" value="1"/>
</dbReference>
<feature type="compositionally biased region" description="Low complexity" evidence="4">
    <location>
        <begin position="254"/>
        <end position="267"/>
    </location>
</feature>
<dbReference type="Pfam" id="PF03938">
    <property type="entry name" value="OmpH"/>
    <property type="match status" value="1"/>
</dbReference>